<dbReference type="FunFam" id="1.25.40.470:FF:000011">
    <property type="entry name" value="Intraflagellar transport protein 140"/>
    <property type="match status" value="1"/>
</dbReference>
<dbReference type="SUPFAM" id="SSF48452">
    <property type="entry name" value="TPR-like"/>
    <property type="match status" value="1"/>
</dbReference>
<keyword evidence="6" id="KW-0966">Cell projection</keyword>
<dbReference type="SUPFAM" id="SSF50978">
    <property type="entry name" value="WD40 repeat-like"/>
    <property type="match status" value="2"/>
</dbReference>
<proteinExistence type="predicted"/>
<keyword evidence="2" id="KW-0853">WD repeat</keyword>
<name>A0A914XUQ0_9BILA</name>
<dbReference type="GO" id="GO:0035721">
    <property type="term" value="P:intraciliary retrograde transport"/>
    <property type="evidence" value="ECO:0007669"/>
    <property type="project" value="TreeGrafter"/>
</dbReference>
<evidence type="ECO:0000256" key="6">
    <source>
        <dbReference type="ARBA" id="ARBA00023273"/>
    </source>
</evidence>
<dbReference type="PANTHER" id="PTHR15722:SF7">
    <property type="entry name" value="INTRAFLAGELLAR TRANSPORT PROTEIN 140 HOMOLOG"/>
    <property type="match status" value="1"/>
</dbReference>
<dbReference type="PANTHER" id="PTHR15722">
    <property type="entry name" value="IFT140/172-RELATED"/>
    <property type="match status" value="1"/>
</dbReference>
<dbReference type="Pfam" id="PF23385">
    <property type="entry name" value="Beta-prop_IFT140_2nd"/>
    <property type="match status" value="1"/>
</dbReference>
<comment type="subcellular location">
    <subcellularLocation>
        <location evidence="1">Cell projection</location>
        <location evidence="1">Cilium</location>
    </subcellularLocation>
</comment>
<dbReference type="WBParaSite" id="PSAMB.scaffold976size37742.g10019.t1">
    <property type="protein sequence ID" value="PSAMB.scaffold976size37742.g10019.t1"/>
    <property type="gene ID" value="PSAMB.scaffold976size37742.g10019"/>
</dbReference>
<keyword evidence="3" id="KW-0677">Repeat</keyword>
<dbReference type="GO" id="GO:0036064">
    <property type="term" value="C:ciliary basal body"/>
    <property type="evidence" value="ECO:0007669"/>
    <property type="project" value="TreeGrafter"/>
</dbReference>
<dbReference type="InterPro" id="IPR056168">
    <property type="entry name" value="TPR_IF140/IFT172/WDR19"/>
</dbReference>
<dbReference type="Pfam" id="PF24762">
    <property type="entry name" value="TPR_IF140-IFT172"/>
    <property type="match status" value="1"/>
</dbReference>
<dbReference type="InterPro" id="IPR001680">
    <property type="entry name" value="WD40_rpt"/>
</dbReference>
<dbReference type="InterPro" id="IPR015943">
    <property type="entry name" value="WD40/YVTN_repeat-like_dom_sf"/>
</dbReference>
<sequence>MAVFVDHKLDSGSATTDATAEATTRHELIAWHTKYPLLAVSSYNEYIGGEINFFGHEGGKTKDTPIRKAALRPTEMAWHPDKQVLAVGWSNGDSTIWSREENDTAITAVPNAPAGSIECMAWSSNGLKLLLADVNGDIIVHKIDHRGQPHSTPYAQAEIKEAAKCVCLKPPARGLNFNERNVVSPTDDQEDALDAFASRMRSNKEDGNAPRIAVNESATFFVGGAGGGVHVLKEGGSVQQLFFAERSIVSLLYLADRDILLTLSEDLMLHQHTIAPDCSAQEKIRVKLSGKMPNFQLIVTDPGVLAMCSSENQIRLWDLNTEENCILQLLPSKGYNASDAVTCLAYSQRRGVLSGGTSSGKVATWKRRRGIENVEMAEQWRLQPSIESGGAVLRLEWSSLKQALAISTGTSVSILQEQNMLSHLNDKLAAVQTAKNALTYVWLDNLTTGELKPDLSIQGIYVSEKTLAVWDNAKVTIYELPEGGSAVSVGTFACNATAVALYQQNVYCLEPGKINVRTFQGTIKQVLNLPEIEGDPILLDINGQWLCVGTSNGFLRIYDLSRREARQQFHSKYIVESVDHFAMILSAKVNSAGTRASCECRLTDGTVGSKLLIWDAEADSIGYFDFGSGLSDQQEYDQSSDGIQTDFSFKQTLSNHTPGMHCWDAKDHRFLVCEANFEPPDQGTNYIVTLFVTSEHGVMIQDAQAKSPRADTLIGVDVPFLYFTKKMDVDDENETDLEKTIGRQLIRRVLREFIGLENSDQTTRDAMLNFSFYLTVGNMDEAFKAIKLIKSESVWENMAQMCVKTRRLDVAAVCMGNMGHARGARALRRVIRAETQPEVRVATLAVQLGLTEEARSLYQSCGRYDLLNKVLQSTNGWKQAFEIAQKNDRIHLRNTYFAYAAHLESLGAVESAIESYEKSDTHRFEIPRMLFDDPMVLEQYVKKKKDSYLQKWWAQYLESLGEMEAAKSYYQAAEDYLSVVRICCYIGNIDEAAAVANASGDKAACYHLARKYENDGQVSAAVHFFAKAHAYSSAIRLAKEHNLQDKIAQLSLMAGEGDMIEAAKFYENVHGQADKAVMLYHKAGMFGRALDLAFRTEQFGALDLIAADLNENSDPRVLERCAEFFGQNQQYDKAVQLLAHAKKYKEAVDMCTRRNVAITEELAEALTPSKEAIPNAMDRNKLLERIADCCIQQGNYHMAAKKYTQAGSKTEAMRALLKSGDTEKIVFFANTARSKDIYVMAGNYLQTVNWKDDPNMMKQIETFYNKGGAPDSLAGFYEACAQVEIDDYRDYEKAASALQEALRCLNKATAGETSKNAIQLTEKQDEINKTIALIKRFLNIR</sequence>
<dbReference type="GO" id="GO:0005930">
    <property type="term" value="C:axoneme"/>
    <property type="evidence" value="ECO:0007669"/>
    <property type="project" value="TreeGrafter"/>
</dbReference>
<evidence type="ECO:0000313" key="12">
    <source>
        <dbReference type="WBParaSite" id="PSAMB.scaffold976size37742.g10019.t1"/>
    </source>
</evidence>
<evidence type="ECO:0000256" key="1">
    <source>
        <dbReference type="ARBA" id="ARBA00004138"/>
    </source>
</evidence>
<evidence type="ECO:0000256" key="2">
    <source>
        <dbReference type="ARBA" id="ARBA00022574"/>
    </source>
</evidence>
<evidence type="ECO:0000259" key="10">
    <source>
        <dbReference type="Pfam" id="PF24762"/>
    </source>
</evidence>
<evidence type="ECO:0000256" key="5">
    <source>
        <dbReference type="ARBA" id="ARBA00023069"/>
    </source>
</evidence>
<dbReference type="InterPro" id="IPR056156">
    <property type="entry name" value="TPR_IF140_C"/>
</dbReference>
<keyword evidence="5" id="KW-0969">Cilium</keyword>
<evidence type="ECO:0000256" key="3">
    <source>
        <dbReference type="ARBA" id="ARBA00022737"/>
    </source>
</evidence>
<dbReference type="InterPro" id="IPR036322">
    <property type="entry name" value="WD40_repeat_dom_sf"/>
</dbReference>
<keyword evidence="4" id="KW-0802">TPR repeat</keyword>
<feature type="domain" description="IFT140 second beta-propeller" evidence="8">
    <location>
        <begin position="426"/>
        <end position="726"/>
    </location>
</feature>
<dbReference type="Pfam" id="PF23383">
    <property type="entry name" value="Beta-prop_IFT140_1st"/>
    <property type="match status" value="1"/>
</dbReference>
<feature type="domain" description="IFT140 first beta-propeller" evidence="7">
    <location>
        <begin position="2"/>
        <end position="418"/>
    </location>
</feature>
<dbReference type="InterPro" id="IPR056155">
    <property type="entry name" value="Beta-prop_IFT140_2nd"/>
</dbReference>
<evidence type="ECO:0000259" key="9">
    <source>
        <dbReference type="Pfam" id="PF24760"/>
    </source>
</evidence>
<dbReference type="GO" id="GO:0030991">
    <property type="term" value="C:intraciliary transport particle A"/>
    <property type="evidence" value="ECO:0007669"/>
    <property type="project" value="TreeGrafter"/>
</dbReference>
<feature type="domain" description="IF140/IFT172/WDR19 TPR" evidence="10">
    <location>
        <begin position="777"/>
        <end position="1263"/>
    </location>
</feature>
<dbReference type="Gene3D" id="2.130.10.10">
    <property type="entry name" value="YVTN repeat-like/Quinoprotein amine dehydrogenase"/>
    <property type="match status" value="3"/>
</dbReference>
<dbReference type="InterPro" id="IPR056154">
    <property type="entry name" value="Beta-prop_IFT140_1st"/>
</dbReference>
<evidence type="ECO:0000256" key="4">
    <source>
        <dbReference type="ARBA" id="ARBA00022803"/>
    </source>
</evidence>
<dbReference type="Pfam" id="PF24760">
    <property type="entry name" value="TPR_IF140_C"/>
    <property type="match status" value="1"/>
</dbReference>
<keyword evidence="11" id="KW-1185">Reference proteome</keyword>
<protein>
    <submittedName>
        <fullName evidence="12">Anaphase-promoting complex subunit 4-like WD40 domain-containing protein</fullName>
    </submittedName>
</protein>
<dbReference type="SMART" id="SM00320">
    <property type="entry name" value="WD40"/>
    <property type="match status" value="5"/>
</dbReference>
<dbReference type="Gene3D" id="1.25.40.470">
    <property type="match status" value="3"/>
</dbReference>
<organism evidence="11 12">
    <name type="scientific">Plectus sambesii</name>
    <dbReference type="NCBI Taxonomy" id="2011161"/>
    <lineage>
        <taxon>Eukaryota</taxon>
        <taxon>Metazoa</taxon>
        <taxon>Ecdysozoa</taxon>
        <taxon>Nematoda</taxon>
        <taxon>Chromadorea</taxon>
        <taxon>Plectida</taxon>
        <taxon>Plectina</taxon>
        <taxon>Plectoidea</taxon>
        <taxon>Plectidae</taxon>
        <taxon>Plectus</taxon>
    </lineage>
</organism>
<feature type="domain" description="IF140 C-terminal TPR" evidence="9">
    <location>
        <begin position="1271"/>
        <end position="1341"/>
    </location>
</feature>
<accession>A0A914XUQ0</accession>
<dbReference type="Proteomes" id="UP000887566">
    <property type="component" value="Unplaced"/>
</dbReference>
<evidence type="ECO:0000259" key="8">
    <source>
        <dbReference type="Pfam" id="PF23385"/>
    </source>
</evidence>
<dbReference type="InterPro" id="IPR011990">
    <property type="entry name" value="TPR-like_helical_dom_sf"/>
</dbReference>
<dbReference type="FunFam" id="1.25.40.470:FF:000028">
    <property type="entry name" value="Intraflagellar transport protein 140-like protein"/>
    <property type="match status" value="1"/>
</dbReference>
<evidence type="ECO:0000313" key="11">
    <source>
        <dbReference type="Proteomes" id="UP000887566"/>
    </source>
</evidence>
<evidence type="ECO:0000259" key="7">
    <source>
        <dbReference type="Pfam" id="PF23383"/>
    </source>
</evidence>
<reference evidence="12" key="1">
    <citation type="submission" date="2022-11" db="UniProtKB">
        <authorList>
            <consortium name="WormBaseParasite"/>
        </authorList>
    </citation>
    <scope>IDENTIFICATION</scope>
</reference>